<dbReference type="PRINTS" id="PR00344">
    <property type="entry name" value="BCTRLSENSOR"/>
</dbReference>
<dbReference type="InterPro" id="IPR035965">
    <property type="entry name" value="PAS-like_dom_sf"/>
</dbReference>
<dbReference type="PANTHER" id="PTHR43065:SF10">
    <property type="entry name" value="PEROXIDE STRESS-ACTIVATED HISTIDINE KINASE MAK3"/>
    <property type="match status" value="1"/>
</dbReference>
<gene>
    <name evidence="12" type="ORF">ENR23_00490</name>
</gene>
<evidence type="ECO:0000313" key="12">
    <source>
        <dbReference type="EMBL" id="HGZ41902.1"/>
    </source>
</evidence>
<dbReference type="AlphaFoldDB" id="A0A832MIK3"/>
<dbReference type="CDD" id="cd00082">
    <property type="entry name" value="HisKA"/>
    <property type="match status" value="1"/>
</dbReference>
<dbReference type="SUPFAM" id="SSF47384">
    <property type="entry name" value="Homodimeric domain of signal transducing histidine kinase"/>
    <property type="match status" value="1"/>
</dbReference>
<dbReference type="Pfam" id="PF00512">
    <property type="entry name" value="HisKA"/>
    <property type="match status" value="1"/>
</dbReference>
<keyword evidence="4" id="KW-0808">Transferase</keyword>
<dbReference type="GO" id="GO:0005524">
    <property type="term" value="F:ATP binding"/>
    <property type="evidence" value="ECO:0007669"/>
    <property type="project" value="UniProtKB-KW"/>
</dbReference>
<dbReference type="PANTHER" id="PTHR43065">
    <property type="entry name" value="SENSOR HISTIDINE KINASE"/>
    <property type="match status" value="1"/>
</dbReference>
<dbReference type="Pfam" id="PF00989">
    <property type="entry name" value="PAS"/>
    <property type="match status" value="1"/>
</dbReference>
<dbReference type="SMART" id="SM00387">
    <property type="entry name" value="HATPase_c"/>
    <property type="match status" value="1"/>
</dbReference>
<feature type="domain" description="Histidine kinase" evidence="9">
    <location>
        <begin position="424"/>
        <end position="632"/>
    </location>
</feature>
<dbReference type="InterPro" id="IPR000700">
    <property type="entry name" value="PAS-assoc_C"/>
</dbReference>
<evidence type="ECO:0000256" key="2">
    <source>
        <dbReference type="ARBA" id="ARBA00012438"/>
    </source>
</evidence>
<dbReference type="SMART" id="SM00388">
    <property type="entry name" value="HisKA"/>
    <property type="match status" value="1"/>
</dbReference>
<keyword evidence="6" id="KW-0418">Kinase</keyword>
<dbReference type="InterPro" id="IPR004358">
    <property type="entry name" value="Sig_transdc_His_kin-like_C"/>
</dbReference>
<comment type="caution">
    <text evidence="12">The sequence shown here is derived from an EMBL/GenBank/DDBJ whole genome shotgun (WGS) entry which is preliminary data.</text>
</comment>
<dbReference type="InterPro" id="IPR013767">
    <property type="entry name" value="PAS_fold"/>
</dbReference>
<dbReference type="InterPro" id="IPR005467">
    <property type="entry name" value="His_kinase_dom"/>
</dbReference>
<feature type="domain" description="PAS" evidence="10">
    <location>
        <begin position="289"/>
        <end position="361"/>
    </location>
</feature>
<proteinExistence type="predicted"/>
<dbReference type="InterPro" id="IPR003594">
    <property type="entry name" value="HATPase_dom"/>
</dbReference>
<organism evidence="12">
    <name type="scientific">Eiseniibacteriota bacterium</name>
    <dbReference type="NCBI Taxonomy" id="2212470"/>
    <lineage>
        <taxon>Bacteria</taxon>
        <taxon>Candidatus Eiseniibacteriota</taxon>
    </lineage>
</organism>
<evidence type="ECO:0000256" key="7">
    <source>
        <dbReference type="ARBA" id="ARBA00022840"/>
    </source>
</evidence>
<evidence type="ECO:0000256" key="4">
    <source>
        <dbReference type="ARBA" id="ARBA00022679"/>
    </source>
</evidence>
<dbReference type="SUPFAM" id="SSF55781">
    <property type="entry name" value="GAF domain-like"/>
    <property type="match status" value="1"/>
</dbReference>
<evidence type="ECO:0000256" key="5">
    <source>
        <dbReference type="ARBA" id="ARBA00022741"/>
    </source>
</evidence>
<name>A0A832MIK3_UNCEI</name>
<dbReference type="Gene3D" id="3.30.450.40">
    <property type="match status" value="1"/>
</dbReference>
<keyword evidence="5" id="KW-0547">Nucleotide-binding</keyword>
<dbReference type="CDD" id="cd00075">
    <property type="entry name" value="HATPase"/>
    <property type="match status" value="1"/>
</dbReference>
<sequence length="637" mass="68952">MDAHRRDALDALLRRVGEVRGLSDRADAPTALDPADPDALLRTIAELVEELERSHRRLIETSVQLVSLREVASHLVSASDARETTRTVTRYLVRAFGFEDAFLLLADPGRGVLAGSWTRRGTHREHTVHLDVPLLGDHGAVTRAWWLNRTVVQHAPHRHPVAALPDGHAALDLAEGITAAVCVPLQRSQPLLPLHDTHELCGARCILGDAAVIAPPPGAAAEGWAAEREERQRHCLRCELLPLLGVLGVARRDGASPREAGDVERLESIALSVAPMVENARLTQDLRRSERFREHVLDSMASALVAVDLQGRVLTYNRMAEELLGGSAADAVGRPAGEVLGREAEARLLAALHHGRTVRREEVVLHGAGGRALPASLTTSLLRTERRSVTGAVATFVDLTPIKRAEEHARRLDRLAALGRFTSSVAHEIRNPLAGIAAGVQYLIRALPLEGPQRESLSFIEREVKRLDRILQDLFDITHPRALRITPAPPEDTVRRALECAAALMEERGVRAELAVGARVPAVPHDTDQLQQVVLNLVKNAAEASPRGGAVRVTVEASEGGGAAIRVRDEGCGIAEEHLKSIFEPFFTTKKDGSGLGLYVSHDIVKRHGGAMTVHSEPGRGTVFTVELPPDPTGGHP</sequence>
<dbReference type="GO" id="GO:0006355">
    <property type="term" value="P:regulation of DNA-templated transcription"/>
    <property type="evidence" value="ECO:0007669"/>
    <property type="project" value="InterPro"/>
</dbReference>
<evidence type="ECO:0000259" key="11">
    <source>
        <dbReference type="PROSITE" id="PS50113"/>
    </source>
</evidence>
<dbReference type="InterPro" id="IPR003661">
    <property type="entry name" value="HisK_dim/P_dom"/>
</dbReference>
<dbReference type="PROSITE" id="PS50113">
    <property type="entry name" value="PAC"/>
    <property type="match status" value="1"/>
</dbReference>
<dbReference type="PROSITE" id="PS50112">
    <property type="entry name" value="PAS"/>
    <property type="match status" value="1"/>
</dbReference>
<dbReference type="Pfam" id="PF02518">
    <property type="entry name" value="HATPase_c"/>
    <property type="match status" value="1"/>
</dbReference>
<evidence type="ECO:0000256" key="8">
    <source>
        <dbReference type="ARBA" id="ARBA00023012"/>
    </source>
</evidence>
<dbReference type="SMART" id="SM00091">
    <property type="entry name" value="PAS"/>
    <property type="match status" value="1"/>
</dbReference>
<dbReference type="SUPFAM" id="SSF55874">
    <property type="entry name" value="ATPase domain of HSP90 chaperone/DNA topoisomerase II/histidine kinase"/>
    <property type="match status" value="1"/>
</dbReference>
<evidence type="ECO:0000259" key="10">
    <source>
        <dbReference type="PROSITE" id="PS50112"/>
    </source>
</evidence>
<dbReference type="InterPro" id="IPR029016">
    <property type="entry name" value="GAF-like_dom_sf"/>
</dbReference>
<accession>A0A832MIK3</accession>
<dbReference type="SUPFAM" id="SSF55785">
    <property type="entry name" value="PYP-like sensor domain (PAS domain)"/>
    <property type="match status" value="1"/>
</dbReference>
<evidence type="ECO:0000259" key="9">
    <source>
        <dbReference type="PROSITE" id="PS50109"/>
    </source>
</evidence>
<dbReference type="InterPro" id="IPR000014">
    <property type="entry name" value="PAS"/>
</dbReference>
<dbReference type="EC" id="2.7.13.3" evidence="2"/>
<dbReference type="InterPro" id="IPR036890">
    <property type="entry name" value="HATPase_C_sf"/>
</dbReference>
<dbReference type="PROSITE" id="PS50109">
    <property type="entry name" value="HIS_KIN"/>
    <property type="match status" value="1"/>
</dbReference>
<comment type="catalytic activity">
    <reaction evidence="1">
        <text>ATP + protein L-histidine = ADP + protein N-phospho-L-histidine.</text>
        <dbReference type="EC" id="2.7.13.3"/>
    </reaction>
</comment>
<keyword evidence="3" id="KW-0597">Phosphoprotein</keyword>
<evidence type="ECO:0000256" key="6">
    <source>
        <dbReference type="ARBA" id="ARBA00022777"/>
    </source>
</evidence>
<dbReference type="Gene3D" id="3.30.565.10">
    <property type="entry name" value="Histidine kinase-like ATPase, C-terminal domain"/>
    <property type="match status" value="1"/>
</dbReference>
<protein>
    <recommendedName>
        <fullName evidence="2">histidine kinase</fullName>
        <ecNumber evidence="2">2.7.13.3</ecNumber>
    </recommendedName>
</protein>
<reference evidence="12" key="1">
    <citation type="journal article" date="2020" name="mSystems">
        <title>Genome- and Community-Level Interaction Insights into Carbon Utilization and Element Cycling Functions of Hydrothermarchaeota in Hydrothermal Sediment.</title>
        <authorList>
            <person name="Zhou Z."/>
            <person name="Liu Y."/>
            <person name="Xu W."/>
            <person name="Pan J."/>
            <person name="Luo Z.H."/>
            <person name="Li M."/>
        </authorList>
    </citation>
    <scope>NUCLEOTIDE SEQUENCE [LARGE SCALE GENOMIC DNA]</scope>
    <source>
        <strain evidence="12">SpSt-381</strain>
    </source>
</reference>
<feature type="domain" description="PAC" evidence="11">
    <location>
        <begin position="359"/>
        <end position="411"/>
    </location>
</feature>
<keyword evidence="8" id="KW-0902">Two-component regulatory system</keyword>
<dbReference type="InterPro" id="IPR036097">
    <property type="entry name" value="HisK_dim/P_sf"/>
</dbReference>
<keyword evidence="7" id="KW-0067">ATP-binding</keyword>
<dbReference type="GO" id="GO:0000155">
    <property type="term" value="F:phosphorelay sensor kinase activity"/>
    <property type="evidence" value="ECO:0007669"/>
    <property type="project" value="InterPro"/>
</dbReference>
<dbReference type="Gene3D" id="1.10.287.130">
    <property type="match status" value="1"/>
</dbReference>
<evidence type="ECO:0000256" key="3">
    <source>
        <dbReference type="ARBA" id="ARBA00022553"/>
    </source>
</evidence>
<dbReference type="CDD" id="cd00130">
    <property type="entry name" value="PAS"/>
    <property type="match status" value="1"/>
</dbReference>
<dbReference type="EMBL" id="DSQF01000002">
    <property type="protein sequence ID" value="HGZ41902.1"/>
    <property type="molecule type" value="Genomic_DNA"/>
</dbReference>
<dbReference type="NCBIfam" id="TIGR00229">
    <property type="entry name" value="sensory_box"/>
    <property type="match status" value="1"/>
</dbReference>
<dbReference type="Gene3D" id="3.30.450.20">
    <property type="entry name" value="PAS domain"/>
    <property type="match status" value="1"/>
</dbReference>
<evidence type="ECO:0000256" key="1">
    <source>
        <dbReference type="ARBA" id="ARBA00000085"/>
    </source>
</evidence>